<dbReference type="NCBIfam" id="TIGR01973">
    <property type="entry name" value="NuoG"/>
    <property type="match status" value="1"/>
</dbReference>
<dbReference type="GO" id="GO:0051537">
    <property type="term" value="F:2 iron, 2 sulfur cluster binding"/>
    <property type="evidence" value="ECO:0007669"/>
    <property type="project" value="UniProtKB-KW"/>
</dbReference>
<evidence type="ECO:0000256" key="2">
    <source>
        <dbReference type="ARBA" id="ARBA00005404"/>
    </source>
</evidence>
<dbReference type="Pfam" id="PF22151">
    <property type="entry name" value="Fer4_NDSU1"/>
    <property type="match status" value="1"/>
</dbReference>
<accession>A0A1J5R9S5</accession>
<dbReference type="GO" id="GO:0048038">
    <property type="term" value="F:quinone binding"/>
    <property type="evidence" value="ECO:0007669"/>
    <property type="project" value="UniProtKB-KW"/>
</dbReference>
<dbReference type="Pfam" id="PF00384">
    <property type="entry name" value="Molybdopterin"/>
    <property type="match status" value="1"/>
</dbReference>
<keyword evidence="8" id="KW-0408">Iron</keyword>
<dbReference type="Gene3D" id="3.40.50.740">
    <property type="match status" value="1"/>
</dbReference>
<keyword evidence="6" id="KW-0479">Metal-binding</keyword>
<dbReference type="GO" id="GO:0042773">
    <property type="term" value="P:ATP synthesis coupled electron transport"/>
    <property type="evidence" value="ECO:0007669"/>
    <property type="project" value="InterPro"/>
</dbReference>
<dbReference type="Gene3D" id="3.40.228.10">
    <property type="entry name" value="Dimethylsulfoxide Reductase, domain 2"/>
    <property type="match status" value="1"/>
</dbReference>
<dbReference type="SUPFAM" id="SSF54862">
    <property type="entry name" value="4Fe-4S ferredoxins"/>
    <property type="match status" value="1"/>
</dbReference>
<evidence type="ECO:0000313" key="15">
    <source>
        <dbReference type="EMBL" id="OIQ92808.1"/>
    </source>
</evidence>
<dbReference type="PROSITE" id="PS00642">
    <property type="entry name" value="COMPLEX1_75K_2"/>
    <property type="match status" value="1"/>
</dbReference>
<dbReference type="PROSITE" id="PS51669">
    <property type="entry name" value="4FE4S_MOW_BIS_MGD"/>
    <property type="match status" value="1"/>
</dbReference>
<dbReference type="InterPro" id="IPR000283">
    <property type="entry name" value="NADH_UbQ_OxRdtase_75kDa_su_CS"/>
</dbReference>
<comment type="caution">
    <text evidence="15">The sequence shown here is derived from an EMBL/GenBank/DDBJ whole genome shotgun (WGS) entry which is preliminary data.</text>
</comment>
<dbReference type="InterPro" id="IPR006656">
    <property type="entry name" value="Mopterin_OxRdtase"/>
</dbReference>
<keyword evidence="5" id="KW-0874">Quinone</keyword>
<dbReference type="FunFam" id="3.10.20.740:FF:000001">
    <property type="entry name" value="NADH-quinone oxidoreductase subunit G"/>
    <property type="match status" value="1"/>
</dbReference>
<keyword evidence="10" id="KW-0520">NAD</keyword>
<dbReference type="GO" id="GO:0016020">
    <property type="term" value="C:membrane"/>
    <property type="evidence" value="ECO:0007669"/>
    <property type="project" value="InterPro"/>
</dbReference>
<evidence type="ECO:0000259" key="13">
    <source>
        <dbReference type="PROSITE" id="PS51669"/>
    </source>
</evidence>
<dbReference type="SMART" id="SM00929">
    <property type="entry name" value="NADH-G_4Fe-4S_3"/>
    <property type="match status" value="1"/>
</dbReference>
<evidence type="ECO:0000256" key="7">
    <source>
        <dbReference type="ARBA" id="ARBA00022967"/>
    </source>
</evidence>
<keyword evidence="4" id="KW-0001">2Fe-2S</keyword>
<organism evidence="15">
    <name type="scientific">mine drainage metagenome</name>
    <dbReference type="NCBI Taxonomy" id="410659"/>
    <lineage>
        <taxon>unclassified sequences</taxon>
        <taxon>metagenomes</taxon>
        <taxon>ecological metagenomes</taxon>
    </lineage>
</organism>
<dbReference type="Pfam" id="PF13510">
    <property type="entry name" value="Fer2_4"/>
    <property type="match status" value="1"/>
</dbReference>
<dbReference type="InterPro" id="IPR001041">
    <property type="entry name" value="2Fe-2S_ferredoxin-type"/>
</dbReference>
<feature type="domain" description="2Fe-2S ferredoxin-type" evidence="12">
    <location>
        <begin position="1"/>
        <end position="78"/>
    </location>
</feature>
<dbReference type="CDD" id="cd02772">
    <property type="entry name" value="MopB_NDH-1_NuoG2"/>
    <property type="match status" value="1"/>
</dbReference>
<dbReference type="InterPro" id="IPR050123">
    <property type="entry name" value="Prok_molybdopt-oxidoreductase"/>
</dbReference>
<evidence type="ECO:0000256" key="1">
    <source>
        <dbReference type="ARBA" id="ARBA00001966"/>
    </source>
</evidence>
<name>A0A1J5R9S5_9ZZZZ</name>
<dbReference type="GO" id="GO:0046872">
    <property type="term" value="F:metal ion binding"/>
    <property type="evidence" value="ECO:0007669"/>
    <property type="project" value="UniProtKB-KW"/>
</dbReference>
<evidence type="ECO:0000259" key="12">
    <source>
        <dbReference type="PROSITE" id="PS51085"/>
    </source>
</evidence>
<evidence type="ECO:0000256" key="3">
    <source>
        <dbReference type="ARBA" id="ARBA00022485"/>
    </source>
</evidence>
<dbReference type="InterPro" id="IPR036010">
    <property type="entry name" value="2Fe-2S_ferredoxin-like_sf"/>
</dbReference>
<keyword evidence="15" id="KW-0560">Oxidoreductase</keyword>
<dbReference type="PROSITE" id="PS00643">
    <property type="entry name" value="COMPLEX1_75K_3"/>
    <property type="match status" value="1"/>
</dbReference>
<dbReference type="Pfam" id="PF10588">
    <property type="entry name" value="NADH-G_4Fe-4S_3"/>
    <property type="match status" value="1"/>
</dbReference>
<dbReference type="PROSITE" id="PS00641">
    <property type="entry name" value="COMPLEX1_75K_1"/>
    <property type="match status" value="1"/>
</dbReference>
<dbReference type="InterPro" id="IPR009010">
    <property type="entry name" value="Asp_de-COase-like_dom_sf"/>
</dbReference>
<evidence type="ECO:0000256" key="10">
    <source>
        <dbReference type="ARBA" id="ARBA00023027"/>
    </source>
</evidence>
<keyword evidence="3" id="KW-0004">4Fe-4S</keyword>
<comment type="cofactor">
    <cofactor evidence="11">
        <name>[2Fe-2S] cluster</name>
        <dbReference type="ChEBI" id="CHEBI:190135"/>
    </cofactor>
</comment>
<dbReference type="InterPro" id="IPR054351">
    <property type="entry name" value="NADH_UbQ_OxRdtase_ferredoxin"/>
</dbReference>
<dbReference type="GO" id="GO:0016651">
    <property type="term" value="F:oxidoreductase activity, acting on NAD(P)H"/>
    <property type="evidence" value="ECO:0007669"/>
    <property type="project" value="InterPro"/>
</dbReference>
<comment type="cofactor">
    <cofactor evidence="1">
        <name>[4Fe-4S] cluster</name>
        <dbReference type="ChEBI" id="CHEBI:49883"/>
    </cofactor>
</comment>
<evidence type="ECO:0000256" key="6">
    <source>
        <dbReference type="ARBA" id="ARBA00022723"/>
    </source>
</evidence>
<proteinExistence type="inferred from homology"/>
<evidence type="ECO:0000259" key="14">
    <source>
        <dbReference type="PROSITE" id="PS51839"/>
    </source>
</evidence>
<evidence type="ECO:0000256" key="9">
    <source>
        <dbReference type="ARBA" id="ARBA00023014"/>
    </source>
</evidence>
<feature type="domain" description="4Fe-4S Mo/W bis-MGD-type" evidence="13">
    <location>
        <begin position="215"/>
        <end position="271"/>
    </location>
</feature>
<dbReference type="InterPro" id="IPR006963">
    <property type="entry name" value="Mopterin_OxRdtase_4Fe-4S_dom"/>
</dbReference>
<dbReference type="SUPFAM" id="SSF53706">
    <property type="entry name" value="Formate dehydrogenase/DMSO reductase, domains 1-3"/>
    <property type="match status" value="1"/>
</dbReference>
<evidence type="ECO:0000256" key="5">
    <source>
        <dbReference type="ARBA" id="ARBA00022719"/>
    </source>
</evidence>
<reference evidence="15" key="1">
    <citation type="submission" date="2016-10" db="EMBL/GenBank/DDBJ databases">
        <title>Sequence of Gallionella enrichment culture.</title>
        <authorList>
            <person name="Poehlein A."/>
            <person name="Muehling M."/>
            <person name="Daniel R."/>
        </authorList>
    </citation>
    <scope>NUCLEOTIDE SEQUENCE</scope>
</reference>
<dbReference type="SUPFAM" id="SSF50692">
    <property type="entry name" value="ADC-like"/>
    <property type="match status" value="1"/>
</dbReference>
<dbReference type="Gene3D" id="3.10.20.740">
    <property type="match status" value="1"/>
</dbReference>
<dbReference type="Pfam" id="PF22117">
    <property type="entry name" value="Fer4_Nqo3"/>
    <property type="match status" value="1"/>
</dbReference>
<dbReference type="Gene3D" id="3.30.200.210">
    <property type="match status" value="1"/>
</dbReference>
<dbReference type="InterPro" id="IPR019574">
    <property type="entry name" value="NADH_UbQ_OxRdtase_Gsu_4Fe4S-bd"/>
</dbReference>
<dbReference type="Gene3D" id="3.30.70.20">
    <property type="match status" value="1"/>
</dbReference>
<gene>
    <name evidence="15" type="primary">nqo3_9</name>
    <name evidence="15" type="ORF">GALL_252500</name>
</gene>
<protein>
    <submittedName>
        <fullName evidence="15">NADH-quinone oxidoreductase chain 3</fullName>
        <ecNumber evidence="15">1.6.5.11</ecNumber>
    </submittedName>
</protein>
<dbReference type="PANTHER" id="PTHR43105">
    <property type="entry name" value="RESPIRATORY NITRATE REDUCTASE"/>
    <property type="match status" value="1"/>
</dbReference>
<keyword evidence="7" id="KW-1278">Translocase</keyword>
<dbReference type="PANTHER" id="PTHR43105:SF13">
    <property type="entry name" value="NADH-UBIQUINONE OXIDOREDUCTASE 75 KDA SUBUNIT, MITOCHONDRIAL"/>
    <property type="match status" value="1"/>
</dbReference>
<dbReference type="PROSITE" id="PS51085">
    <property type="entry name" value="2FE2S_FER_2"/>
    <property type="match status" value="1"/>
</dbReference>
<keyword evidence="9" id="KW-0411">Iron-sulfur</keyword>
<evidence type="ECO:0000256" key="11">
    <source>
        <dbReference type="ARBA" id="ARBA00034078"/>
    </source>
</evidence>
<evidence type="ECO:0000256" key="4">
    <source>
        <dbReference type="ARBA" id="ARBA00022714"/>
    </source>
</evidence>
<comment type="similarity">
    <text evidence="2">Belongs to the complex I 75 kDa subunit family.</text>
</comment>
<sequence>MLNIEIDGKALKVEHGSTIIDAADKAGIAIPRFCYHPKLSVAANCRMCLVQVEKFNKPLPACATPVADGMKIFTRSKAAIEAQQSVMEFLLINHPLDCPICDQGGECELQDIAVAYGTSGSRYTEEKRVVFNKNIGPLVSTDMTRCIQCTRCVRFLQEVGGMMELGMVGRGEHAEITAYVDKSVNSELSGNIIDLCPVGALTSKPFRYSARSWELTRRPSIAPHDGLGSHIEVHVKDNKVMRVLPRDKESINECWLSDRDRFSYEGLNSPDRLKVPMIKHKGQWRETDWKTALEFAAGQIKDITNEYGSEALGVLVSPNSTMEEGYLAKKLANGLNCGNVDYRLRQTDFRLDGKRLGTPWMGCNIQEIEELDRIIVIGSNLRNEHPLLAQRFRKAVAKGAELSLVSPLDNDPLMRVAHKVVVRPNDMVNVLAQILKAMSGLQRISLCLPKSLTQLLADIKVRPNAQAIAESLAGHGESYDLISPKVGIFLGNMALSDPRFTEMYSLAEAIGGISGAKGGILPAAANSTGMHLMGVMPDSTGMHARAMLEVPRKAYLLVNVEPELDCQHAALAKAAMEKAECVVALTMFKSQALENADVLLPIAPFSETSGTFMSMEGRVQSFTAATRPLGECRPAWKVLRVLANTLGLQGFDYETSEQVKDAIFGGEKPSSVVWRSLNNNLKELVEIEVNIKHDGLQRIGEVPQYESDPIVRRSLPLQKTKYNIKPMARMCAKQLADLGLVDGDRVLVKQDKGSAELIVSLDNHVAMGCVRVAAAHEDTVGLGDLMGDITVEKFLPTQNQGDQSVTMEAGV</sequence>
<dbReference type="FunFam" id="3.30.70.20:FF:000002">
    <property type="entry name" value="NADH-ubiquinone oxidoreductase 75 kDa subunit"/>
    <property type="match status" value="1"/>
</dbReference>
<dbReference type="EMBL" id="MLJW01000222">
    <property type="protein sequence ID" value="OIQ92808.1"/>
    <property type="molecule type" value="Genomic_DNA"/>
</dbReference>
<dbReference type="PROSITE" id="PS51839">
    <property type="entry name" value="4FE4S_HC3"/>
    <property type="match status" value="1"/>
</dbReference>
<dbReference type="GO" id="GO:0008137">
    <property type="term" value="F:NADH dehydrogenase (ubiquinone) activity"/>
    <property type="evidence" value="ECO:0007669"/>
    <property type="project" value="InterPro"/>
</dbReference>
<dbReference type="AlphaFoldDB" id="A0A1J5R9S5"/>
<dbReference type="CDD" id="cd00207">
    <property type="entry name" value="fer2"/>
    <property type="match status" value="1"/>
</dbReference>
<dbReference type="EC" id="1.6.5.11" evidence="15"/>
<dbReference type="InterPro" id="IPR010228">
    <property type="entry name" value="NADH_UbQ_OxRdtase_Gsu"/>
</dbReference>
<feature type="domain" description="4Fe-4S His(Cys)3-ligated-type" evidence="14">
    <location>
        <begin position="78"/>
        <end position="117"/>
    </location>
</feature>
<dbReference type="GO" id="GO:0051539">
    <property type="term" value="F:4 iron, 4 sulfur cluster binding"/>
    <property type="evidence" value="ECO:0007669"/>
    <property type="project" value="UniProtKB-KW"/>
</dbReference>
<evidence type="ECO:0000256" key="8">
    <source>
        <dbReference type="ARBA" id="ARBA00023004"/>
    </source>
</evidence>
<dbReference type="SUPFAM" id="SSF54292">
    <property type="entry name" value="2Fe-2S ferredoxin-like"/>
    <property type="match status" value="1"/>
</dbReference>